<dbReference type="InterPro" id="IPR036397">
    <property type="entry name" value="RNaseH_sf"/>
</dbReference>
<dbReference type="Gene3D" id="1.10.340.70">
    <property type="match status" value="1"/>
</dbReference>
<dbReference type="PANTHER" id="PTHR37984">
    <property type="entry name" value="PROTEIN CBG26694"/>
    <property type="match status" value="1"/>
</dbReference>
<evidence type="ECO:0000313" key="4">
    <source>
        <dbReference type="Proteomes" id="UP000765509"/>
    </source>
</evidence>
<keyword evidence="1" id="KW-0694">RNA-binding</keyword>
<gene>
    <name evidence="3" type="ORF">O181_080755</name>
</gene>
<dbReference type="Proteomes" id="UP000765509">
    <property type="component" value="Unassembled WGS sequence"/>
</dbReference>
<dbReference type="Pfam" id="PF17921">
    <property type="entry name" value="Integrase_H2C2"/>
    <property type="match status" value="1"/>
</dbReference>
<dbReference type="Gene3D" id="3.30.420.10">
    <property type="entry name" value="Ribonuclease H-like superfamily/Ribonuclease H"/>
    <property type="match status" value="1"/>
</dbReference>
<name>A0A9Q3FNS5_9BASI</name>
<dbReference type="GO" id="GO:0005634">
    <property type="term" value="C:nucleus"/>
    <property type="evidence" value="ECO:0007669"/>
    <property type="project" value="UniProtKB-ARBA"/>
</dbReference>
<dbReference type="GO" id="GO:0003723">
    <property type="term" value="F:RNA binding"/>
    <property type="evidence" value="ECO:0007669"/>
    <property type="project" value="UniProtKB-KW"/>
</dbReference>
<accession>A0A9Q3FNS5</accession>
<keyword evidence="4" id="KW-1185">Reference proteome</keyword>
<sequence length="413" mass="47820">DYKVTLTRLKQDFILTAVRREVNRRRLTRDSPWCLTSLLDKDCKDAFLANSVDDIWKISHDNGNFHLFDGISYHRPKHTFLMVLCGIMLINTILLECHDNIYSGHLSEDRTIERIKTFSWWPSWRKDVIEYCHSCDRFQKVNKGTGDKRYNACLVIVDIYRKNPIFLPCHKDGTAMDKANFISNRVISHTGLLVNISSDRELKSTSALWTTLHKLLGTTLSFSTAYHPKTDGLAERMIQTVEDMIKRFCAYVLELKVSDGFTHGWYALIPAFKLAYKLLSMRQQVRFLQCWKKDGTLNASSFKLLFDKVKNHVKQRMNYAFEYAKQKWYKSQKNTVFKVGDLILVSALNFNNTTGPKKLKHSFSGPFLIKALHGTNEVQVDLSGESENKHSTFPVGLVKHYTSSDKKTFSFEK</sequence>
<dbReference type="PANTHER" id="PTHR37984:SF15">
    <property type="entry name" value="INTEGRASE CATALYTIC DOMAIN-CONTAINING PROTEIN"/>
    <property type="match status" value="1"/>
</dbReference>
<evidence type="ECO:0000259" key="2">
    <source>
        <dbReference type="PROSITE" id="PS50994"/>
    </source>
</evidence>
<dbReference type="InterPro" id="IPR050951">
    <property type="entry name" value="Retrovirus_Pol_polyprotein"/>
</dbReference>
<dbReference type="EMBL" id="AVOT02045697">
    <property type="protein sequence ID" value="MBW0541040.1"/>
    <property type="molecule type" value="Genomic_DNA"/>
</dbReference>
<dbReference type="SUPFAM" id="SSF53098">
    <property type="entry name" value="Ribonuclease H-like"/>
    <property type="match status" value="1"/>
</dbReference>
<proteinExistence type="predicted"/>
<comment type="caution">
    <text evidence="3">The sequence shown here is derived from an EMBL/GenBank/DDBJ whole genome shotgun (WGS) entry which is preliminary data.</text>
</comment>
<feature type="non-terminal residue" evidence="3">
    <location>
        <position position="1"/>
    </location>
</feature>
<dbReference type="InterPro" id="IPR041588">
    <property type="entry name" value="Integrase_H2C2"/>
</dbReference>
<dbReference type="PROSITE" id="PS50994">
    <property type="entry name" value="INTEGRASE"/>
    <property type="match status" value="1"/>
</dbReference>
<feature type="domain" description="Integrase catalytic" evidence="2">
    <location>
        <begin position="115"/>
        <end position="245"/>
    </location>
</feature>
<dbReference type="AlphaFoldDB" id="A0A9Q3FNS5"/>
<dbReference type="GO" id="GO:0015074">
    <property type="term" value="P:DNA integration"/>
    <property type="evidence" value="ECO:0007669"/>
    <property type="project" value="InterPro"/>
</dbReference>
<evidence type="ECO:0000313" key="3">
    <source>
        <dbReference type="EMBL" id="MBW0541040.1"/>
    </source>
</evidence>
<dbReference type="InterPro" id="IPR001584">
    <property type="entry name" value="Integrase_cat-core"/>
</dbReference>
<reference evidence="3" key="1">
    <citation type="submission" date="2021-03" db="EMBL/GenBank/DDBJ databases">
        <title>Draft genome sequence of rust myrtle Austropuccinia psidii MF-1, a brazilian biotype.</title>
        <authorList>
            <person name="Quecine M.C."/>
            <person name="Pachon D.M.R."/>
            <person name="Bonatelli M.L."/>
            <person name="Correr F.H."/>
            <person name="Franceschini L.M."/>
            <person name="Leite T.F."/>
            <person name="Margarido G.R.A."/>
            <person name="Almeida C.A."/>
            <person name="Ferrarezi J.A."/>
            <person name="Labate C.A."/>
        </authorList>
    </citation>
    <scope>NUCLEOTIDE SEQUENCE</scope>
    <source>
        <strain evidence="3">MF-1</strain>
    </source>
</reference>
<dbReference type="InterPro" id="IPR012337">
    <property type="entry name" value="RNaseH-like_sf"/>
</dbReference>
<dbReference type="OrthoDB" id="2595244at2759"/>
<organism evidence="3 4">
    <name type="scientific">Austropuccinia psidii MF-1</name>
    <dbReference type="NCBI Taxonomy" id="1389203"/>
    <lineage>
        <taxon>Eukaryota</taxon>
        <taxon>Fungi</taxon>
        <taxon>Dikarya</taxon>
        <taxon>Basidiomycota</taxon>
        <taxon>Pucciniomycotina</taxon>
        <taxon>Pucciniomycetes</taxon>
        <taxon>Pucciniales</taxon>
        <taxon>Sphaerophragmiaceae</taxon>
        <taxon>Austropuccinia</taxon>
    </lineage>
</organism>
<protein>
    <recommendedName>
        <fullName evidence="2">Integrase catalytic domain-containing protein</fullName>
    </recommendedName>
</protein>
<evidence type="ECO:0000256" key="1">
    <source>
        <dbReference type="ARBA" id="ARBA00022884"/>
    </source>
</evidence>